<dbReference type="EMBL" id="MDYM01000008">
    <property type="protein sequence ID" value="OQD64314.1"/>
    <property type="molecule type" value="Genomic_DNA"/>
</dbReference>
<dbReference type="OrthoDB" id="5544375at2759"/>
<protein>
    <recommendedName>
        <fullName evidence="4">Altered inheritance of mitochondria protein 13, mitochondrial</fullName>
    </recommendedName>
</protein>
<organism evidence="2 3">
    <name type="scientific">Penicillium polonicum</name>
    <dbReference type="NCBI Taxonomy" id="60169"/>
    <lineage>
        <taxon>Eukaryota</taxon>
        <taxon>Fungi</taxon>
        <taxon>Dikarya</taxon>
        <taxon>Ascomycota</taxon>
        <taxon>Pezizomycotina</taxon>
        <taxon>Eurotiomycetes</taxon>
        <taxon>Eurotiomycetidae</taxon>
        <taxon>Eurotiales</taxon>
        <taxon>Aspergillaceae</taxon>
        <taxon>Penicillium</taxon>
    </lineage>
</organism>
<evidence type="ECO:0000256" key="1">
    <source>
        <dbReference type="SAM" id="MobiDB-lite"/>
    </source>
</evidence>
<sequence>MGAGNSKPAASAGSQHVFSRYLLSELDFSFRGIWCLTAERTGTTFQLAPIAKGRCNSPVQFSSNLVDALQSTSETDSTRAKALELEIQNRVAQELQRLRAREQQTLAEIEKRISESKDTTSLPVTAATAPLAPSTSGYPAGSLNLDAPRIPFAGRHHDPVPAVAAPQETAAAAQPVVKRDISRDSVAAEIEQLRSKLDGRRKLVELDDGVAKARSDVTSCLQLNDRRPLNCWEEVDAFKREVARMEAAFVDRIVG</sequence>
<keyword evidence="3" id="KW-1185">Reference proteome</keyword>
<proteinExistence type="predicted"/>
<dbReference type="InterPro" id="IPR012471">
    <property type="entry name" value="DUF1690"/>
</dbReference>
<evidence type="ECO:0000313" key="3">
    <source>
        <dbReference type="Proteomes" id="UP000191408"/>
    </source>
</evidence>
<accession>A0A1V6NHU5</accession>
<feature type="compositionally biased region" description="Low complexity" evidence="1">
    <location>
        <begin position="119"/>
        <end position="136"/>
    </location>
</feature>
<gene>
    <name evidence="2" type="ORF">PENPOL_c008G03911</name>
</gene>
<dbReference type="AlphaFoldDB" id="A0A1V6NHU5"/>
<evidence type="ECO:0000313" key="2">
    <source>
        <dbReference type="EMBL" id="OQD64314.1"/>
    </source>
</evidence>
<name>A0A1V6NHU5_PENPO</name>
<dbReference type="Proteomes" id="UP000191408">
    <property type="component" value="Unassembled WGS sequence"/>
</dbReference>
<comment type="caution">
    <text evidence="2">The sequence shown here is derived from an EMBL/GenBank/DDBJ whole genome shotgun (WGS) entry which is preliminary data.</text>
</comment>
<evidence type="ECO:0008006" key="4">
    <source>
        <dbReference type="Google" id="ProtNLM"/>
    </source>
</evidence>
<reference evidence="3" key="1">
    <citation type="journal article" date="2017" name="Nat. Microbiol.">
        <title>Global analysis of biosynthetic gene clusters reveals vast potential of secondary metabolite production in Penicillium species.</title>
        <authorList>
            <person name="Nielsen J.C."/>
            <person name="Grijseels S."/>
            <person name="Prigent S."/>
            <person name="Ji B."/>
            <person name="Dainat J."/>
            <person name="Nielsen K.F."/>
            <person name="Frisvad J.C."/>
            <person name="Workman M."/>
            <person name="Nielsen J."/>
        </authorList>
    </citation>
    <scope>NUCLEOTIDE SEQUENCE [LARGE SCALE GENOMIC DNA]</scope>
    <source>
        <strain evidence="3">IBT 4502</strain>
    </source>
</reference>
<feature type="region of interest" description="Disordered" evidence="1">
    <location>
        <begin position="111"/>
        <end position="142"/>
    </location>
</feature>
<dbReference type="Pfam" id="PF07956">
    <property type="entry name" value="DUF1690"/>
    <property type="match status" value="2"/>
</dbReference>